<evidence type="ECO:0000256" key="2">
    <source>
        <dbReference type="ARBA" id="ARBA00022670"/>
    </source>
</evidence>
<dbReference type="Pfam" id="PF03575">
    <property type="entry name" value="Peptidase_S51"/>
    <property type="match status" value="1"/>
</dbReference>
<evidence type="ECO:0000313" key="5">
    <source>
        <dbReference type="EMBL" id="PYZ91988.1"/>
    </source>
</evidence>
<evidence type="ECO:0000256" key="3">
    <source>
        <dbReference type="ARBA" id="ARBA00022801"/>
    </source>
</evidence>
<dbReference type="GO" id="GO:0008236">
    <property type="term" value="F:serine-type peptidase activity"/>
    <property type="evidence" value="ECO:0007669"/>
    <property type="project" value="UniProtKB-KW"/>
</dbReference>
<dbReference type="EMBL" id="PDOD01000005">
    <property type="protein sequence ID" value="PYZ91988.1"/>
    <property type="molecule type" value="Genomic_DNA"/>
</dbReference>
<evidence type="ECO:0000313" key="6">
    <source>
        <dbReference type="Proteomes" id="UP000248214"/>
    </source>
</evidence>
<sequence length="433" mass="47396">MRLKAGKIFLVLILLVSGNFFFFSSSGEAARGSHLVIIGGSLGSGDGADEIYETMVELSGGTEGKIGVITASSYPYDWDCEDFGESTDGGCNDPDVSNSKMNANYYIDAFADYGIEAEWVPVDIANIEVGDSEEWAERIDNGEFSGFFLGGGDQSRYITSLVRENDQGDWTDSAVLGAIRAKFEEGKLMIAGSSAGAAVQASEYMITGGDSYRGITEGSLEGYHSDGSILGYYEEGGLGFFSYGLIDSHFSERAREGRMIRLAADVGVGKVYGVDETTALVVRNANHPAVDMEVVGENGVQIFDLNKAEVHQGESDGEWAIDQVKSTYLHHGDHYKPNQGTVIFNSKSKPYRNGNAEISEHDDIFYERNAYKNLTRELVTSSRNQLTGYSFEDSPRYELTASKTNQTKVRMNTQFGQDQWSYDGVMVKINPTK</sequence>
<dbReference type="InterPro" id="IPR005320">
    <property type="entry name" value="Peptidase_S51"/>
</dbReference>
<dbReference type="OrthoDB" id="9799980at2"/>
<gene>
    <name evidence="5" type="ORF">CR194_17475</name>
</gene>
<keyword evidence="2" id="KW-0645">Protease</keyword>
<comment type="similarity">
    <text evidence="1">Belongs to the peptidase S51 family.</text>
</comment>
<keyword evidence="6" id="KW-1185">Reference proteome</keyword>
<keyword evidence="3" id="KW-0378">Hydrolase</keyword>
<dbReference type="RefSeq" id="WP_110611451.1">
    <property type="nucleotide sequence ID" value="NZ_PDOD01000005.1"/>
</dbReference>
<dbReference type="InterPro" id="IPR029062">
    <property type="entry name" value="Class_I_gatase-like"/>
</dbReference>
<dbReference type="PANTHER" id="PTHR36175">
    <property type="entry name" value="CYANOPHYCINASE"/>
    <property type="match status" value="1"/>
</dbReference>
<name>A0A323T825_9BACI</name>
<keyword evidence="4" id="KW-0720">Serine protease</keyword>
<protein>
    <recommendedName>
        <fullName evidence="7">Cyanophycinase</fullName>
    </recommendedName>
</protein>
<accession>A0A323T825</accession>
<proteinExistence type="inferred from homology"/>
<dbReference type="Proteomes" id="UP000248214">
    <property type="component" value="Unassembled WGS sequence"/>
</dbReference>
<comment type="caution">
    <text evidence="5">The sequence shown here is derived from an EMBL/GenBank/DDBJ whole genome shotgun (WGS) entry which is preliminary data.</text>
</comment>
<evidence type="ECO:0000256" key="4">
    <source>
        <dbReference type="ARBA" id="ARBA00022825"/>
    </source>
</evidence>
<dbReference type="AlphaFoldDB" id="A0A323T825"/>
<evidence type="ECO:0008006" key="7">
    <source>
        <dbReference type="Google" id="ProtNLM"/>
    </source>
</evidence>
<dbReference type="GO" id="GO:0006508">
    <property type="term" value="P:proteolysis"/>
    <property type="evidence" value="ECO:0007669"/>
    <property type="project" value="UniProtKB-KW"/>
</dbReference>
<evidence type="ECO:0000256" key="1">
    <source>
        <dbReference type="ARBA" id="ARBA00006534"/>
    </source>
</evidence>
<dbReference type="CDD" id="cd03145">
    <property type="entry name" value="GAT1_cyanophycinase"/>
    <property type="match status" value="1"/>
</dbReference>
<reference evidence="5 6" key="1">
    <citation type="submission" date="2017-10" db="EMBL/GenBank/DDBJ databases">
        <title>Bacillus sp. nov., a halophilic bacterium isolated from a Keqin Lake.</title>
        <authorList>
            <person name="Wang H."/>
        </authorList>
    </citation>
    <scope>NUCLEOTIDE SEQUENCE [LARGE SCALE GENOMIC DNA]</scope>
    <source>
        <strain evidence="5 6">KQ-12</strain>
    </source>
</reference>
<organism evidence="5 6">
    <name type="scientific">Salipaludibacillus keqinensis</name>
    <dbReference type="NCBI Taxonomy" id="2045207"/>
    <lineage>
        <taxon>Bacteria</taxon>
        <taxon>Bacillati</taxon>
        <taxon>Bacillota</taxon>
        <taxon>Bacilli</taxon>
        <taxon>Bacillales</taxon>
        <taxon>Bacillaceae</taxon>
    </lineage>
</organism>
<dbReference type="SUPFAM" id="SSF52317">
    <property type="entry name" value="Class I glutamine amidotransferase-like"/>
    <property type="match status" value="1"/>
</dbReference>
<dbReference type="Gene3D" id="3.40.50.880">
    <property type="match status" value="1"/>
</dbReference>
<dbReference type="PANTHER" id="PTHR36175:SF1">
    <property type="entry name" value="CYANOPHYCINASE"/>
    <property type="match status" value="1"/>
</dbReference>